<evidence type="ECO:0000313" key="4">
    <source>
        <dbReference type="WBParaSite" id="PgB03_g099_t02"/>
    </source>
</evidence>
<organism evidence="2 4">
    <name type="scientific">Parascaris univalens</name>
    <name type="common">Nematode worm</name>
    <dbReference type="NCBI Taxonomy" id="6257"/>
    <lineage>
        <taxon>Eukaryota</taxon>
        <taxon>Metazoa</taxon>
        <taxon>Ecdysozoa</taxon>
        <taxon>Nematoda</taxon>
        <taxon>Chromadorea</taxon>
        <taxon>Rhabditida</taxon>
        <taxon>Spirurina</taxon>
        <taxon>Ascaridomorpha</taxon>
        <taxon>Ascaridoidea</taxon>
        <taxon>Ascarididae</taxon>
        <taxon>Parascaris</taxon>
    </lineage>
</organism>
<name>A0A914ZM65_PARUN</name>
<sequence length="156" mass="17876">MNSFRRYSHSFFCSYSPPLFYFCGCFCFPAYVKLHLMLGLLLSSMTFTAERIETQKAAMPGLLSHGSLTAHNSQKKCSISKIVVWWLVSLFVDRKHKYLYSKVQHRHVKLLKFCSSIQADLIQMTQAQSPNITSLSMHPLIGTGLIWHFTAEGIKH</sequence>
<accession>A0A914ZM65</accession>
<dbReference type="WBParaSite" id="PgB03_g099_t01">
    <property type="protein sequence ID" value="PgB03_g099_t01"/>
    <property type="gene ID" value="PgB03_g099"/>
</dbReference>
<evidence type="ECO:0000256" key="1">
    <source>
        <dbReference type="SAM" id="Phobius"/>
    </source>
</evidence>
<feature type="transmembrane region" description="Helical" evidence="1">
    <location>
        <begin position="19"/>
        <end position="42"/>
    </location>
</feature>
<keyword evidence="1" id="KW-0472">Membrane</keyword>
<keyword evidence="1" id="KW-0812">Transmembrane</keyword>
<dbReference type="Proteomes" id="UP000887569">
    <property type="component" value="Unplaced"/>
</dbReference>
<keyword evidence="1" id="KW-1133">Transmembrane helix</keyword>
<dbReference type="WBParaSite" id="PgB03_g099_t02">
    <property type="protein sequence ID" value="PgB03_g099_t02"/>
    <property type="gene ID" value="PgB03_g099"/>
</dbReference>
<keyword evidence="2" id="KW-1185">Reference proteome</keyword>
<evidence type="ECO:0000313" key="3">
    <source>
        <dbReference type="WBParaSite" id="PgB03_g099_t01"/>
    </source>
</evidence>
<proteinExistence type="predicted"/>
<evidence type="ECO:0000313" key="2">
    <source>
        <dbReference type="Proteomes" id="UP000887569"/>
    </source>
</evidence>
<protein>
    <submittedName>
        <fullName evidence="3 4">Secreted protein</fullName>
    </submittedName>
</protein>
<reference evidence="3 4" key="1">
    <citation type="submission" date="2022-11" db="UniProtKB">
        <authorList>
            <consortium name="WormBaseParasite"/>
        </authorList>
    </citation>
    <scope>IDENTIFICATION</scope>
</reference>
<dbReference type="AlphaFoldDB" id="A0A914ZM65"/>